<evidence type="ECO:0000256" key="7">
    <source>
        <dbReference type="ARBA" id="ARBA00023136"/>
    </source>
</evidence>
<keyword evidence="2" id="KW-1003">Cell membrane</keyword>
<dbReference type="EMBL" id="DPBP01000033">
    <property type="protein sequence ID" value="HCE17900.1"/>
    <property type="molecule type" value="Genomic_DNA"/>
</dbReference>
<keyword evidence="3" id="KW-0328">Glycosyltransferase</keyword>
<dbReference type="InterPro" id="IPR050297">
    <property type="entry name" value="LipidA_mod_glycosyltrf_83"/>
</dbReference>
<dbReference type="STRING" id="229919.GCA_001050195_01079"/>
<dbReference type="GO" id="GO:0009103">
    <property type="term" value="P:lipopolysaccharide biosynthetic process"/>
    <property type="evidence" value="ECO:0007669"/>
    <property type="project" value="UniProtKB-ARBA"/>
</dbReference>
<dbReference type="AlphaFoldDB" id="A0A3D1JH33"/>
<dbReference type="PANTHER" id="PTHR33908">
    <property type="entry name" value="MANNOSYLTRANSFERASE YKCB-RELATED"/>
    <property type="match status" value="1"/>
</dbReference>
<dbReference type="GO" id="GO:0005886">
    <property type="term" value="C:plasma membrane"/>
    <property type="evidence" value="ECO:0007669"/>
    <property type="project" value="UniProtKB-SubCell"/>
</dbReference>
<protein>
    <recommendedName>
        <fullName evidence="11">Glycosyltransferase RgtA/B/C/D-like domain-containing protein</fullName>
    </recommendedName>
</protein>
<reference evidence="9 10" key="1">
    <citation type="journal article" date="2018" name="Nat. Biotechnol.">
        <title>A standardized bacterial taxonomy based on genome phylogeny substantially revises the tree of life.</title>
        <authorList>
            <person name="Parks D.H."/>
            <person name="Chuvochina M."/>
            <person name="Waite D.W."/>
            <person name="Rinke C."/>
            <person name="Skarshewski A."/>
            <person name="Chaumeil P.A."/>
            <person name="Hugenholtz P."/>
        </authorList>
    </citation>
    <scope>NUCLEOTIDE SEQUENCE [LARGE SCALE GENOMIC DNA]</scope>
    <source>
        <strain evidence="9">UBA8781</strain>
    </source>
</reference>
<organism evidence="9 10">
    <name type="scientific">Anaerolinea thermolimosa</name>
    <dbReference type="NCBI Taxonomy" id="229919"/>
    <lineage>
        <taxon>Bacteria</taxon>
        <taxon>Bacillati</taxon>
        <taxon>Chloroflexota</taxon>
        <taxon>Anaerolineae</taxon>
        <taxon>Anaerolineales</taxon>
        <taxon>Anaerolineaceae</taxon>
        <taxon>Anaerolinea</taxon>
    </lineage>
</organism>
<evidence type="ECO:0000313" key="10">
    <source>
        <dbReference type="Proteomes" id="UP000264141"/>
    </source>
</evidence>
<keyword evidence="5 8" id="KW-0812">Transmembrane</keyword>
<proteinExistence type="predicted"/>
<comment type="caution">
    <text evidence="9">The sequence shown here is derived from an EMBL/GenBank/DDBJ whole genome shotgun (WGS) entry which is preliminary data.</text>
</comment>
<name>A0A3D1JH33_9CHLR</name>
<comment type="subcellular location">
    <subcellularLocation>
        <location evidence="1">Cell membrane</location>
        <topology evidence="1">Multi-pass membrane protein</topology>
    </subcellularLocation>
</comment>
<dbReference type="PANTHER" id="PTHR33908:SF11">
    <property type="entry name" value="MEMBRANE PROTEIN"/>
    <property type="match status" value="1"/>
</dbReference>
<feature type="transmembrane region" description="Helical" evidence="8">
    <location>
        <begin position="341"/>
        <end position="360"/>
    </location>
</feature>
<dbReference type="GO" id="GO:0016763">
    <property type="term" value="F:pentosyltransferase activity"/>
    <property type="evidence" value="ECO:0007669"/>
    <property type="project" value="TreeGrafter"/>
</dbReference>
<feature type="transmembrane region" description="Helical" evidence="8">
    <location>
        <begin position="163"/>
        <end position="184"/>
    </location>
</feature>
<feature type="transmembrane region" description="Helical" evidence="8">
    <location>
        <begin position="107"/>
        <end position="127"/>
    </location>
</feature>
<evidence type="ECO:0000256" key="5">
    <source>
        <dbReference type="ARBA" id="ARBA00022692"/>
    </source>
</evidence>
<sequence>MKPFRWGITIFLVALAILARMIPGPRTIDDAYITFRYARNLLSGYGFVYNPGEKVLGTTTPLYTLLLAGMGMLTGGQDADFSSLALAINTVADGITCLLLWNLGKKAGSSGAGLAAGILWAIAPFSVTFAIGGMETSLVVCLLTGGVWAFLERRYALTGSLGALAFLTRVDTTLLFAPLGLFWVIQALRGREKMPLRAIVAAGLPVALWLIFSITFFGNPIPQSVQAKILAYRLEPGAALIRLLQHYATPFMDYNLLGYPASVMVGLFLYPFLALVGTFTIFRREPRFLPYLLYPWLYFVAFALPNPLIFRWYLTPPLPVWIFLIFFGGARVISSLSKRRWVILGVGATLTGLAMVSMLLDWRWHPDHGPTRPAPDMAYIQLELLYKEAAQWVKEMAQPGDTLAAGDVGVLGFDTNLRILDLVGLNSPIATRYYPLNSDLYVINYAVSPRLILDTRPDWVVILEVYGRRGLLREPKFLQEYHLVKTIETDMYGSKGLLIFSRKP</sequence>
<evidence type="ECO:0000313" key="9">
    <source>
        <dbReference type="EMBL" id="HCE17900.1"/>
    </source>
</evidence>
<accession>A0A3D1JH33</accession>
<keyword evidence="4" id="KW-0808">Transferase</keyword>
<dbReference type="Proteomes" id="UP000264141">
    <property type="component" value="Unassembled WGS sequence"/>
</dbReference>
<evidence type="ECO:0000256" key="6">
    <source>
        <dbReference type="ARBA" id="ARBA00022989"/>
    </source>
</evidence>
<keyword evidence="7 8" id="KW-0472">Membrane</keyword>
<evidence type="ECO:0000256" key="4">
    <source>
        <dbReference type="ARBA" id="ARBA00022679"/>
    </source>
</evidence>
<evidence type="ECO:0000256" key="1">
    <source>
        <dbReference type="ARBA" id="ARBA00004651"/>
    </source>
</evidence>
<keyword evidence="6 8" id="KW-1133">Transmembrane helix</keyword>
<feature type="transmembrane region" description="Helical" evidence="8">
    <location>
        <begin position="196"/>
        <end position="217"/>
    </location>
</feature>
<feature type="transmembrane region" description="Helical" evidence="8">
    <location>
        <begin position="291"/>
        <end position="312"/>
    </location>
</feature>
<evidence type="ECO:0000256" key="2">
    <source>
        <dbReference type="ARBA" id="ARBA00022475"/>
    </source>
</evidence>
<evidence type="ECO:0000256" key="8">
    <source>
        <dbReference type="SAM" id="Phobius"/>
    </source>
</evidence>
<evidence type="ECO:0000256" key="3">
    <source>
        <dbReference type="ARBA" id="ARBA00022676"/>
    </source>
</evidence>
<feature type="transmembrane region" description="Helical" evidence="8">
    <location>
        <begin position="81"/>
        <end position="101"/>
    </location>
</feature>
<evidence type="ECO:0008006" key="11">
    <source>
        <dbReference type="Google" id="ProtNLM"/>
    </source>
</evidence>
<gene>
    <name evidence="9" type="ORF">DEQ80_08585</name>
</gene>
<feature type="transmembrane region" description="Helical" evidence="8">
    <location>
        <begin position="257"/>
        <end position="279"/>
    </location>
</feature>
<feature type="transmembrane region" description="Helical" evidence="8">
    <location>
        <begin position="318"/>
        <end position="334"/>
    </location>
</feature>